<evidence type="ECO:0000313" key="4">
    <source>
        <dbReference type="EMBL" id="HCT57333.1"/>
    </source>
</evidence>
<comment type="caution">
    <text evidence="4">The sequence shown here is derived from an EMBL/GenBank/DDBJ whole genome shotgun (WGS) entry which is preliminary data.</text>
</comment>
<dbReference type="CDD" id="cd06849">
    <property type="entry name" value="lipoyl_domain"/>
    <property type="match status" value="1"/>
</dbReference>
<feature type="non-terminal residue" evidence="4">
    <location>
        <position position="1"/>
    </location>
</feature>
<dbReference type="AlphaFoldDB" id="A0A3D4V875"/>
<dbReference type="Pfam" id="PF00364">
    <property type="entry name" value="Biotin_lipoyl"/>
    <property type="match status" value="1"/>
</dbReference>
<organism evidence="4 5">
    <name type="scientific">Gemmatimonas aurantiaca</name>
    <dbReference type="NCBI Taxonomy" id="173480"/>
    <lineage>
        <taxon>Bacteria</taxon>
        <taxon>Pseudomonadati</taxon>
        <taxon>Gemmatimonadota</taxon>
        <taxon>Gemmatimonadia</taxon>
        <taxon>Gemmatimonadales</taxon>
        <taxon>Gemmatimonadaceae</taxon>
        <taxon>Gemmatimonas</taxon>
    </lineage>
</organism>
<dbReference type="InterPro" id="IPR050537">
    <property type="entry name" value="2-oxoacid_dehydrogenase"/>
</dbReference>
<reference evidence="4 5" key="1">
    <citation type="journal article" date="2018" name="Nat. Biotechnol.">
        <title>A standardized bacterial taxonomy based on genome phylogeny substantially revises the tree of life.</title>
        <authorList>
            <person name="Parks D.H."/>
            <person name="Chuvochina M."/>
            <person name="Waite D.W."/>
            <person name="Rinke C."/>
            <person name="Skarshewski A."/>
            <person name="Chaumeil P.A."/>
            <person name="Hugenholtz P."/>
        </authorList>
    </citation>
    <scope>NUCLEOTIDE SEQUENCE [LARGE SCALE GENOMIC DNA]</scope>
    <source>
        <strain evidence="4">UBA8844</strain>
    </source>
</reference>
<dbReference type="EMBL" id="DPIY01000009">
    <property type="protein sequence ID" value="HCT57333.1"/>
    <property type="molecule type" value="Genomic_DNA"/>
</dbReference>
<evidence type="ECO:0000313" key="5">
    <source>
        <dbReference type="Proteomes" id="UP000264071"/>
    </source>
</evidence>
<dbReference type="GO" id="GO:0005829">
    <property type="term" value="C:cytosol"/>
    <property type="evidence" value="ECO:0007669"/>
    <property type="project" value="TreeGrafter"/>
</dbReference>
<feature type="domain" description="Lipoyl-binding" evidence="3">
    <location>
        <begin position="1"/>
        <end position="70"/>
    </location>
</feature>
<dbReference type="PROSITE" id="PS00189">
    <property type="entry name" value="LIPOYL"/>
    <property type="match status" value="1"/>
</dbReference>
<name>A0A3D4V875_9BACT</name>
<accession>A0A3D4V875</accession>
<evidence type="ECO:0000256" key="1">
    <source>
        <dbReference type="ARBA" id="ARBA00001938"/>
    </source>
</evidence>
<dbReference type="PANTHER" id="PTHR43416:SF8">
    <property type="entry name" value="LIPOAMIDE ACYLTRANSFERASE COMPONENT OF BRANCHED-CHAIN ALPHA-KETO ACID DEHYDROGENASE COMPLEX"/>
    <property type="match status" value="1"/>
</dbReference>
<proteinExistence type="predicted"/>
<dbReference type="PANTHER" id="PTHR43416">
    <property type="entry name" value="DIHYDROLIPOYLLYSINE-RESIDUE SUCCINYLTRANSFERASE COMPONENT OF 2-OXOGLUTARATE DEHYDROGENASE COMPLEX, MITOCHONDRIAL-RELATED"/>
    <property type="match status" value="1"/>
</dbReference>
<sequence>PQMGESIAEGTVSRWLKKVGDSVKRDEPIFEISTDKVDAEIPSPSAGVLMEILVGDGLTVAVNTVVARLETDAAAAAAAPAPSAPAPAAVVAAPAAAPVAAT</sequence>
<gene>
    <name evidence="4" type="ORF">DGD08_09005</name>
</gene>
<dbReference type="GO" id="GO:0006099">
    <property type="term" value="P:tricarboxylic acid cycle"/>
    <property type="evidence" value="ECO:0007669"/>
    <property type="project" value="TreeGrafter"/>
</dbReference>
<evidence type="ECO:0000256" key="2">
    <source>
        <dbReference type="ARBA" id="ARBA00022823"/>
    </source>
</evidence>
<dbReference type="Proteomes" id="UP000264071">
    <property type="component" value="Unassembled WGS sequence"/>
</dbReference>
<feature type="non-terminal residue" evidence="4">
    <location>
        <position position="102"/>
    </location>
</feature>
<comment type="cofactor">
    <cofactor evidence="1">
        <name>(R)-lipoate</name>
        <dbReference type="ChEBI" id="CHEBI:83088"/>
    </cofactor>
</comment>
<dbReference type="InterPro" id="IPR011053">
    <property type="entry name" value="Single_hybrid_motif"/>
</dbReference>
<protein>
    <recommendedName>
        <fullName evidence="3">Lipoyl-binding domain-containing protein</fullName>
    </recommendedName>
</protein>
<dbReference type="PROSITE" id="PS50968">
    <property type="entry name" value="BIOTINYL_LIPOYL"/>
    <property type="match status" value="1"/>
</dbReference>
<evidence type="ECO:0000259" key="3">
    <source>
        <dbReference type="PROSITE" id="PS50968"/>
    </source>
</evidence>
<dbReference type="InterPro" id="IPR003016">
    <property type="entry name" value="2-oxoA_DH_lipoyl-BS"/>
</dbReference>
<dbReference type="SUPFAM" id="SSF51230">
    <property type="entry name" value="Single hybrid motif"/>
    <property type="match status" value="1"/>
</dbReference>
<dbReference type="Gene3D" id="2.40.50.100">
    <property type="match status" value="1"/>
</dbReference>
<keyword evidence="2" id="KW-0450">Lipoyl</keyword>
<dbReference type="GO" id="GO:0004149">
    <property type="term" value="F:dihydrolipoyllysine-residue succinyltransferase activity"/>
    <property type="evidence" value="ECO:0007669"/>
    <property type="project" value="TreeGrafter"/>
</dbReference>
<dbReference type="InterPro" id="IPR000089">
    <property type="entry name" value="Biotin_lipoyl"/>
</dbReference>